<proteinExistence type="predicted"/>
<name>M1AH24_SOLTU</name>
<dbReference type="HOGENOM" id="CLU_2445130_0_0_1"/>
<dbReference type="AlphaFoldDB" id="M1AH24"/>
<protein>
    <submittedName>
        <fullName evidence="1">Uncharacterized protein</fullName>
    </submittedName>
</protein>
<keyword evidence="2" id="KW-1185">Reference proteome</keyword>
<dbReference type="PaxDb" id="4113-PGSC0003DMT400022682"/>
<evidence type="ECO:0000313" key="2">
    <source>
        <dbReference type="Proteomes" id="UP000011115"/>
    </source>
</evidence>
<sequence length="90" mass="10184">MNIPDDEIGYYVEEDQTPTPIVNIVGSSQSKLLNNLQDNETSFYIGMTFRNKEELVTSLHIACLKKDIRLACSLCGLDSRFSTIEKSHSR</sequence>
<accession>M1AH24</accession>
<evidence type="ECO:0000313" key="1">
    <source>
        <dbReference type="EnsemblPlants" id="PGSC0003DMT400022682"/>
    </source>
</evidence>
<dbReference type="EnsemblPlants" id="PGSC0003DMT400022682">
    <property type="protein sequence ID" value="PGSC0003DMT400022682"/>
    <property type="gene ID" value="PGSC0003DMG402008795"/>
</dbReference>
<dbReference type="InParanoid" id="M1AH24"/>
<dbReference type="Proteomes" id="UP000011115">
    <property type="component" value="Unassembled WGS sequence"/>
</dbReference>
<organism evidence="1 2">
    <name type="scientific">Solanum tuberosum</name>
    <name type="common">Potato</name>
    <dbReference type="NCBI Taxonomy" id="4113"/>
    <lineage>
        <taxon>Eukaryota</taxon>
        <taxon>Viridiplantae</taxon>
        <taxon>Streptophyta</taxon>
        <taxon>Embryophyta</taxon>
        <taxon>Tracheophyta</taxon>
        <taxon>Spermatophyta</taxon>
        <taxon>Magnoliopsida</taxon>
        <taxon>eudicotyledons</taxon>
        <taxon>Gunneridae</taxon>
        <taxon>Pentapetalae</taxon>
        <taxon>asterids</taxon>
        <taxon>lamiids</taxon>
        <taxon>Solanales</taxon>
        <taxon>Solanaceae</taxon>
        <taxon>Solanoideae</taxon>
        <taxon>Solaneae</taxon>
        <taxon>Solanum</taxon>
    </lineage>
</organism>
<reference evidence="1" key="2">
    <citation type="submission" date="2015-06" db="UniProtKB">
        <authorList>
            <consortium name="EnsemblPlants"/>
        </authorList>
    </citation>
    <scope>IDENTIFICATION</scope>
    <source>
        <strain evidence="1">DM1-3 516 R44</strain>
    </source>
</reference>
<dbReference type="Gramene" id="PGSC0003DMT400022682">
    <property type="protein sequence ID" value="PGSC0003DMT400022682"/>
    <property type="gene ID" value="PGSC0003DMG402008795"/>
</dbReference>
<reference evidence="2" key="1">
    <citation type="journal article" date="2011" name="Nature">
        <title>Genome sequence and analysis of the tuber crop potato.</title>
        <authorList>
            <consortium name="The Potato Genome Sequencing Consortium"/>
        </authorList>
    </citation>
    <scope>NUCLEOTIDE SEQUENCE [LARGE SCALE GENOMIC DNA]</scope>
    <source>
        <strain evidence="2">cv. DM1-3 516 R44</strain>
    </source>
</reference>